<evidence type="ECO:0000259" key="3">
    <source>
        <dbReference type="PROSITE" id="PS50157"/>
    </source>
</evidence>
<dbReference type="SMART" id="SM00355">
    <property type="entry name" value="ZnF_C2H2"/>
    <property type="match status" value="3"/>
</dbReference>
<feature type="region of interest" description="Disordered" evidence="2">
    <location>
        <begin position="1"/>
        <end position="149"/>
    </location>
</feature>
<accession>A0AAV3YII9</accession>
<gene>
    <name evidence="4" type="ORF">PoB_000868700</name>
</gene>
<name>A0AAV3YII9_9GAST</name>
<keyword evidence="1" id="KW-0862">Zinc</keyword>
<reference evidence="4 5" key="1">
    <citation type="journal article" date="2021" name="Elife">
        <title>Chloroplast acquisition without the gene transfer in kleptoplastic sea slugs, Plakobranchus ocellatus.</title>
        <authorList>
            <person name="Maeda T."/>
            <person name="Takahashi S."/>
            <person name="Yoshida T."/>
            <person name="Shimamura S."/>
            <person name="Takaki Y."/>
            <person name="Nagai Y."/>
            <person name="Toyoda A."/>
            <person name="Suzuki Y."/>
            <person name="Arimoto A."/>
            <person name="Ishii H."/>
            <person name="Satoh N."/>
            <person name="Nishiyama T."/>
            <person name="Hasebe M."/>
            <person name="Maruyama T."/>
            <person name="Minagawa J."/>
            <person name="Obokata J."/>
            <person name="Shigenobu S."/>
        </authorList>
    </citation>
    <scope>NUCLEOTIDE SEQUENCE [LARGE SCALE GENOMIC DNA]</scope>
</reference>
<feature type="compositionally biased region" description="Basic and acidic residues" evidence="2">
    <location>
        <begin position="67"/>
        <end position="81"/>
    </location>
</feature>
<dbReference type="EMBL" id="BLXT01000976">
    <property type="protein sequence ID" value="GFN82181.1"/>
    <property type="molecule type" value="Genomic_DNA"/>
</dbReference>
<organism evidence="4 5">
    <name type="scientific">Plakobranchus ocellatus</name>
    <dbReference type="NCBI Taxonomy" id="259542"/>
    <lineage>
        <taxon>Eukaryota</taxon>
        <taxon>Metazoa</taxon>
        <taxon>Spiralia</taxon>
        <taxon>Lophotrochozoa</taxon>
        <taxon>Mollusca</taxon>
        <taxon>Gastropoda</taxon>
        <taxon>Heterobranchia</taxon>
        <taxon>Euthyneura</taxon>
        <taxon>Panpulmonata</taxon>
        <taxon>Sacoglossa</taxon>
        <taxon>Placobranchoidea</taxon>
        <taxon>Plakobranchidae</taxon>
        <taxon>Plakobranchus</taxon>
    </lineage>
</organism>
<evidence type="ECO:0000313" key="4">
    <source>
        <dbReference type="EMBL" id="GFN82181.1"/>
    </source>
</evidence>
<comment type="caution">
    <text evidence="4">The sequence shown here is derived from an EMBL/GenBank/DDBJ whole genome shotgun (WGS) entry which is preliminary data.</text>
</comment>
<proteinExistence type="predicted"/>
<feature type="compositionally biased region" description="Polar residues" evidence="2">
    <location>
        <begin position="49"/>
        <end position="66"/>
    </location>
</feature>
<feature type="compositionally biased region" description="Polar residues" evidence="2">
    <location>
        <begin position="133"/>
        <end position="148"/>
    </location>
</feature>
<keyword evidence="1" id="KW-0479">Metal-binding</keyword>
<feature type="compositionally biased region" description="Basic residues" evidence="2">
    <location>
        <begin position="82"/>
        <end position="91"/>
    </location>
</feature>
<keyword evidence="1" id="KW-0863">Zinc-finger</keyword>
<dbReference type="GO" id="GO:0008270">
    <property type="term" value="F:zinc ion binding"/>
    <property type="evidence" value="ECO:0007669"/>
    <property type="project" value="UniProtKB-KW"/>
</dbReference>
<evidence type="ECO:0000313" key="5">
    <source>
        <dbReference type="Proteomes" id="UP000735302"/>
    </source>
</evidence>
<feature type="compositionally biased region" description="Basic residues" evidence="2">
    <location>
        <begin position="21"/>
        <end position="48"/>
    </location>
</feature>
<feature type="domain" description="C2H2-type" evidence="3">
    <location>
        <begin position="7"/>
        <end position="35"/>
    </location>
</feature>
<feature type="compositionally biased region" description="Polar residues" evidence="2">
    <location>
        <begin position="93"/>
        <end position="104"/>
    </location>
</feature>
<keyword evidence="5" id="KW-1185">Reference proteome</keyword>
<dbReference type="Proteomes" id="UP000735302">
    <property type="component" value="Unassembled WGS sequence"/>
</dbReference>
<evidence type="ECO:0000256" key="2">
    <source>
        <dbReference type="SAM" id="MobiDB-lite"/>
    </source>
</evidence>
<dbReference type="AlphaFoldDB" id="A0AAV3YII9"/>
<protein>
    <recommendedName>
        <fullName evidence="3">C2H2-type domain-containing protein</fullName>
    </recommendedName>
</protein>
<dbReference type="PROSITE" id="PS50157">
    <property type="entry name" value="ZINC_FINGER_C2H2_2"/>
    <property type="match status" value="1"/>
</dbReference>
<sequence>MTMPHKYSCPQCDFTTSKEKKLSKHVQRSHPKVKNGGVSKKKSSKKKSLTPSDTIFTENMDQNMSHIKSESSSEFHNEGISKKKSAKKKSLKPNGTISDENITMDQDMPDLKLEPNSELEDTSKKKSSKKKSLTPSDAISTGIGNITVDQDKPDIKQEFKSDISLTPSCILYDTENPDSGVGSSKLKCPFCEKNSQEFGSIEELSEHKKSNHKEIVLNCCLCEFSSKILKKWHKHIRNAHDENMDALFNFLIFYFKEETGL</sequence>
<dbReference type="InterPro" id="IPR013087">
    <property type="entry name" value="Znf_C2H2_type"/>
</dbReference>
<dbReference type="Gene3D" id="3.30.160.60">
    <property type="entry name" value="Classic Zinc Finger"/>
    <property type="match status" value="2"/>
</dbReference>
<evidence type="ECO:0000256" key="1">
    <source>
        <dbReference type="PROSITE-ProRule" id="PRU00042"/>
    </source>
</evidence>